<accession>A0A9N9ZJE0</accession>
<reference evidence="2 3" key="2">
    <citation type="submission" date="2021-10" db="EMBL/GenBank/DDBJ databases">
        <authorList>
            <person name="Piombo E."/>
        </authorList>
    </citation>
    <scope>NUCLEOTIDE SEQUENCE [LARGE SCALE GENOMIC DNA]</scope>
</reference>
<dbReference type="OrthoDB" id="5421421at2759"/>
<proteinExistence type="predicted"/>
<feature type="region of interest" description="Disordered" evidence="1">
    <location>
        <begin position="223"/>
        <end position="285"/>
    </location>
</feature>
<feature type="compositionally biased region" description="Polar residues" evidence="1">
    <location>
        <begin position="95"/>
        <end position="127"/>
    </location>
</feature>
<dbReference type="AlphaFoldDB" id="A0A9N9ZJE0"/>
<comment type="caution">
    <text evidence="2">The sequence shown here is derived from an EMBL/GenBank/DDBJ whole genome shotgun (WGS) entry which is preliminary data.</text>
</comment>
<evidence type="ECO:0000256" key="1">
    <source>
        <dbReference type="SAM" id="MobiDB-lite"/>
    </source>
</evidence>
<evidence type="ECO:0000313" key="2">
    <source>
        <dbReference type="EMBL" id="CAH0056536.1"/>
    </source>
</evidence>
<feature type="compositionally biased region" description="Basic residues" evidence="1">
    <location>
        <begin position="239"/>
        <end position="254"/>
    </location>
</feature>
<evidence type="ECO:0000313" key="3">
    <source>
        <dbReference type="Proteomes" id="UP000775872"/>
    </source>
</evidence>
<reference evidence="3" key="1">
    <citation type="submission" date="2019-06" db="EMBL/GenBank/DDBJ databases">
        <authorList>
            <person name="Broberg M."/>
        </authorList>
    </citation>
    <scope>NUCLEOTIDE SEQUENCE [LARGE SCALE GENOMIC DNA]</scope>
</reference>
<dbReference type="Proteomes" id="UP000775872">
    <property type="component" value="Unassembled WGS sequence"/>
</dbReference>
<name>A0A9N9ZJE0_9HYPO</name>
<gene>
    <name evidence="2" type="ORF">CSOL1703_00006477</name>
</gene>
<organism evidence="2 3">
    <name type="scientific">Clonostachys solani</name>
    <dbReference type="NCBI Taxonomy" id="160281"/>
    <lineage>
        <taxon>Eukaryota</taxon>
        <taxon>Fungi</taxon>
        <taxon>Dikarya</taxon>
        <taxon>Ascomycota</taxon>
        <taxon>Pezizomycotina</taxon>
        <taxon>Sordariomycetes</taxon>
        <taxon>Hypocreomycetidae</taxon>
        <taxon>Hypocreales</taxon>
        <taxon>Bionectriaceae</taxon>
        <taxon>Clonostachys</taxon>
    </lineage>
</organism>
<dbReference type="EMBL" id="CABFOC020000063">
    <property type="protein sequence ID" value="CAH0056536.1"/>
    <property type="molecule type" value="Genomic_DNA"/>
</dbReference>
<feature type="region of interest" description="Disordered" evidence="1">
    <location>
        <begin position="77"/>
        <end position="135"/>
    </location>
</feature>
<sequence>MGKVAYIVNPVSQAPCMTGPLSLIDDQRLSVEAPSSVYPDLAPYSSAASFNLPAQCDSSLLTPNSTAGSPLLLPCSEFRPQYPSPGTPHKELTPPDSTNMYPFQNQFEMNSQTSQSGSPMTQPTSTPGDFGEPSYVVVDGRRTPNPPTEAYMGSFGVSDGTLPHGLQHQGSPFYMMQNAQPVDHLLRDDHSIPLDVPRNMNRSLPLHYHHIKSEPRDGEETLFSLRSGDTYPPTGSPSRHSRTTARVRRKRSAASRKSMPTRPLVQTREPVEENTNCHGEEVPPPLKEGCPAEERCIFESRWNHRHQKGQDMWNSVIRDHVKIFKNKSIQKEKLQMKYARARPKWYQWLDEDENLLRRAWWIVEKERYQTILNKFIELGGSRNMNASENDIEAKLVELNLEQDIYIQPQDETHVRRRRKLSDRGRRYFEESGIAHGIPTHGFQNTRHEDEVIHQIQMQQQWEHGSHITPESIQVQMPERRAVKMEPGAAAHTRAAFDRAKKERLLGSGKRAVYRTIYRKEGRQKGIWGRSDSQAFTSIDVMGP</sequence>
<protein>
    <submittedName>
        <fullName evidence="2">Uncharacterized protein</fullName>
    </submittedName>
</protein>
<keyword evidence="3" id="KW-1185">Reference proteome</keyword>